<evidence type="ECO:0000313" key="5">
    <source>
        <dbReference type="Proteomes" id="UP000054010"/>
    </source>
</evidence>
<organism evidence="4 5">
    <name type="scientific">Oscillochloris trichoides DG-6</name>
    <dbReference type="NCBI Taxonomy" id="765420"/>
    <lineage>
        <taxon>Bacteria</taxon>
        <taxon>Bacillati</taxon>
        <taxon>Chloroflexota</taxon>
        <taxon>Chloroflexia</taxon>
        <taxon>Chloroflexales</taxon>
        <taxon>Chloroflexineae</taxon>
        <taxon>Oscillochloridaceae</taxon>
        <taxon>Oscillochloris</taxon>
    </lineage>
</organism>
<proteinExistence type="predicted"/>
<protein>
    <submittedName>
        <fullName evidence="4">Glycosyl transferase group 1</fullName>
    </submittedName>
</protein>
<dbReference type="eggNOG" id="COG0438">
    <property type="taxonomic scope" value="Bacteria"/>
</dbReference>
<dbReference type="Gene3D" id="3.40.50.2000">
    <property type="entry name" value="Glycogen Phosphorylase B"/>
    <property type="match status" value="2"/>
</dbReference>
<dbReference type="Proteomes" id="UP000054010">
    <property type="component" value="Unassembled WGS sequence"/>
</dbReference>
<dbReference type="EMBL" id="ADVR01000008">
    <property type="protein sequence ID" value="EFO81659.1"/>
    <property type="molecule type" value="Genomic_DNA"/>
</dbReference>
<evidence type="ECO:0000259" key="3">
    <source>
        <dbReference type="Pfam" id="PF13439"/>
    </source>
</evidence>
<dbReference type="AlphaFoldDB" id="E1IB13"/>
<reference evidence="4 5" key="1">
    <citation type="journal article" date="2011" name="J. Bacteriol.">
        <title>Draft genome sequence of the anoxygenic filamentous phototrophic bacterium Oscillochloris trichoides subsp. DG-6.</title>
        <authorList>
            <person name="Kuznetsov B.B."/>
            <person name="Ivanovsky R.N."/>
            <person name="Keppen O.I."/>
            <person name="Sukhacheva M.V."/>
            <person name="Bumazhkin B.K."/>
            <person name="Patutina E.O."/>
            <person name="Beletsky A.V."/>
            <person name="Mardanov A.V."/>
            <person name="Baslerov R.V."/>
            <person name="Panteleeva A.N."/>
            <person name="Kolganova T.V."/>
            <person name="Ravin N.V."/>
            <person name="Skryabin K.G."/>
        </authorList>
    </citation>
    <scope>NUCLEOTIDE SEQUENCE [LARGE SCALE GENOMIC DNA]</scope>
    <source>
        <strain evidence="4 5">DG-6</strain>
    </source>
</reference>
<gene>
    <name evidence="4" type="ORF">OSCT_0514</name>
</gene>
<dbReference type="OrthoDB" id="9769555at2"/>
<dbReference type="CDD" id="cd03809">
    <property type="entry name" value="GT4_MtfB-like"/>
    <property type="match status" value="1"/>
</dbReference>
<comment type="caution">
    <text evidence="4">The sequence shown here is derived from an EMBL/GenBank/DDBJ whole genome shotgun (WGS) entry which is preliminary data.</text>
</comment>
<dbReference type="STRING" id="765420.OSCT_0514"/>
<dbReference type="Pfam" id="PF13439">
    <property type="entry name" value="Glyco_transf_4"/>
    <property type="match status" value="1"/>
</dbReference>
<dbReference type="SUPFAM" id="SSF53756">
    <property type="entry name" value="UDP-Glycosyltransferase/glycogen phosphorylase"/>
    <property type="match status" value="1"/>
</dbReference>
<dbReference type="PANTHER" id="PTHR46401:SF2">
    <property type="entry name" value="GLYCOSYLTRANSFERASE WBBK-RELATED"/>
    <property type="match status" value="1"/>
</dbReference>
<dbReference type="InterPro" id="IPR028098">
    <property type="entry name" value="Glyco_trans_4-like_N"/>
</dbReference>
<keyword evidence="5" id="KW-1185">Reference proteome</keyword>
<dbReference type="Pfam" id="PF00534">
    <property type="entry name" value="Glycos_transf_1"/>
    <property type="match status" value="1"/>
</dbReference>
<dbReference type="GO" id="GO:0016757">
    <property type="term" value="F:glycosyltransferase activity"/>
    <property type="evidence" value="ECO:0007669"/>
    <property type="project" value="InterPro"/>
</dbReference>
<dbReference type="HOGENOM" id="CLU_009583_27_6_0"/>
<dbReference type="GO" id="GO:0009103">
    <property type="term" value="P:lipopolysaccharide biosynthetic process"/>
    <property type="evidence" value="ECO:0007669"/>
    <property type="project" value="TreeGrafter"/>
</dbReference>
<sequence>MRIGIDARCIGDHFPGIGRYITSLIHAMAQLEHGHELVILHNPLTPAMRYQLAALPGVMFVPLRSGPFAPQQQIEIPWRIRQLGLDLFHAPYFIRPYLNLPCPSVTTIYDLLGHYFPQQLTWRGRLLYRVLLGLAIRRSTRLICISEATRHDLLHHYRLAPERVAVTPLAAGPHFCPQPEDVCAQVRQRYNLPDQYLLYLGSNKPHKNLERLVQAWARVQHPAYTLVLAGHDDRQHTELDRLIAAQSSRIRRIPNVAEADLPVLYSAATCFVFLSTYEGFGLPPLEALACGTPVLCSESSSLPEVVGDAARLVNPWDVDAIAQGMADLLDQPAMREELRQRGLARAAQFSWRRTAQQTLAVYAT</sequence>
<evidence type="ECO:0000259" key="2">
    <source>
        <dbReference type="Pfam" id="PF00534"/>
    </source>
</evidence>
<keyword evidence="1 4" id="KW-0808">Transferase</keyword>
<feature type="domain" description="Glycosyltransferase subfamily 4-like N-terminal" evidence="3">
    <location>
        <begin position="16"/>
        <end position="168"/>
    </location>
</feature>
<dbReference type="PANTHER" id="PTHR46401">
    <property type="entry name" value="GLYCOSYLTRANSFERASE WBBK-RELATED"/>
    <property type="match status" value="1"/>
</dbReference>
<name>E1IB13_9CHLR</name>
<feature type="domain" description="Glycosyl transferase family 1" evidence="2">
    <location>
        <begin position="193"/>
        <end position="342"/>
    </location>
</feature>
<accession>E1IB13</accession>
<dbReference type="FunFam" id="3.40.50.2000:FF:000119">
    <property type="entry name" value="Glycosyl transferase group 1"/>
    <property type="match status" value="1"/>
</dbReference>
<evidence type="ECO:0000256" key="1">
    <source>
        <dbReference type="ARBA" id="ARBA00022679"/>
    </source>
</evidence>
<evidence type="ECO:0000313" key="4">
    <source>
        <dbReference type="EMBL" id="EFO81659.1"/>
    </source>
</evidence>
<dbReference type="InterPro" id="IPR001296">
    <property type="entry name" value="Glyco_trans_1"/>
</dbReference>